<accession>A0A1Q9LJT1</accession>
<dbReference type="InterPro" id="IPR007815">
    <property type="entry name" value="Emycin_Estase"/>
</dbReference>
<protein>
    <submittedName>
        <fullName evidence="1">Erythromycin esterase</fullName>
    </submittedName>
</protein>
<evidence type="ECO:0000313" key="2">
    <source>
        <dbReference type="Proteomes" id="UP000186040"/>
    </source>
</evidence>
<proteinExistence type="predicted"/>
<dbReference type="STRING" id="1193682.BJP25_23350"/>
<dbReference type="EMBL" id="MKQR01000017">
    <property type="protein sequence ID" value="OLR92254.1"/>
    <property type="molecule type" value="Genomic_DNA"/>
</dbReference>
<dbReference type="Pfam" id="PF05139">
    <property type="entry name" value="Erythro_esteras"/>
    <property type="match status" value="1"/>
</dbReference>
<dbReference type="RefSeq" id="WP_075976144.1">
    <property type="nucleotide sequence ID" value="NZ_MKQR01000017.1"/>
</dbReference>
<reference evidence="1 2" key="1">
    <citation type="submission" date="2016-10" db="EMBL/GenBank/DDBJ databases">
        <title>The Draft Genome Sequence of Actinokineospora bangkokensis 44EHWT reveals the biosynthetic pathway of antifungal compounds Thailandins with unusual extender unit butylmalonyl-CoA.</title>
        <authorList>
            <person name="Greule A."/>
            <person name="Intra B."/>
            <person name="Flemming S."/>
            <person name="Rommel M.G."/>
            <person name="Panbangred W."/>
            <person name="Bechthold A."/>
        </authorList>
    </citation>
    <scope>NUCLEOTIDE SEQUENCE [LARGE SCALE GENOMIC DNA]</scope>
    <source>
        <strain evidence="1 2">44EHW</strain>
    </source>
</reference>
<sequence length="397" mass="42294">MSTTHPVPLDDPASLGRALDDLLVTRPALLALGEPTHGIEAFPRLRNDVLAHLVDRGFRSIALETDAFAAALVDDYTAGGNYDVDTLDVDTVLAQGFSHGFGNVPGNRELLDWLREHNAGRAPEDRVRFHGFDAPLESSGAPSPRTALTRAVEHLPEALRPPSTCDLDALLGEDEPWTNPAAMYDPTASIGGSERVRSLHVAADDVVSALRRASPALRQADPTGFDLAVAHARTARGLLRYHAAMARDTPDRIGTLLSLRAEMMADNLLSIVEQEQQRGPTLVFAHNAHLNRALSRIPVGGQDVSWASAGALVALTLGSRYAVVVTDSNPNSEPGTLQGEMAAQTRTRSLFQGGALPSGAAGKPILPGHIPLTPDDLAAADAVIFVADTDGTRHQYW</sequence>
<gene>
    <name evidence="1" type="ORF">BJP25_23350</name>
</gene>
<dbReference type="OrthoDB" id="4329964at2"/>
<name>A0A1Q9LJT1_9PSEU</name>
<dbReference type="PANTHER" id="PTHR31299">
    <property type="entry name" value="ESTERASE, PUTATIVE (AFU_ORTHOLOGUE AFUA_1G05850)-RELATED"/>
    <property type="match status" value="1"/>
</dbReference>
<comment type="caution">
    <text evidence="1">The sequence shown here is derived from an EMBL/GenBank/DDBJ whole genome shotgun (WGS) entry which is preliminary data.</text>
</comment>
<dbReference type="PANTHER" id="PTHR31299:SF0">
    <property type="entry name" value="ESTERASE, PUTATIVE (AFU_ORTHOLOGUE AFUA_1G05850)-RELATED"/>
    <property type="match status" value="1"/>
</dbReference>
<dbReference type="CDD" id="cd14728">
    <property type="entry name" value="Ere-like"/>
    <property type="match status" value="1"/>
</dbReference>
<keyword evidence="2" id="KW-1185">Reference proteome</keyword>
<dbReference type="GO" id="GO:0046677">
    <property type="term" value="P:response to antibiotic"/>
    <property type="evidence" value="ECO:0007669"/>
    <property type="project" value="InterPro"/>
</dbReference>
<evidence type="ECO:0000313" key="1">
    <source>
        <dbReference type="EMBL" id="OLR92254.1"/>
    </source>
</evidence>
<dbReference type="InterPro" id="IPR052036">
    <property type="entry name" value="Hydrolase/PRTase-associated"/>
</dbReference>
<organism evidence="1 2">
    <name type="scientific">Actinokineospora bangkokensis</name>
    <dbReference type="NCBI Taxonomy" id="1193682"/>
    <lineage>
        <taxon>Bacteria</taxon>
        <taxon>Bacillati</taxon>
        <taxon>Actinomycetota</taxon>
        <taxon>Actinomycetes</taxon>
        <taxon>Pseudonocardiales</taxon>
        <taxon>Pseudonocardiaceae</taxon>
        <taxon>Actinokineospora</taxon>
    </lineage>
</organism>
<dbReference type="Proteomes" id="UP000186040">
    <property type="component" value="Unassembled WGS sequence"/>
</dbReference>
<dbReference type="AlphaFoldDB" id="A0A1Q9LJT1"/>
<dbReference type="SUPFAM" id="SSF159501">
    <property type="entry name" value="EreA/ChaN-like"/>
    <property type="match status" value="1"/>
</dbReference>
<dbReference type="Gene3D" id="3.30.1870.10">
    <property type="entry name" value="EreA-like, domain 2"/>
    <property type="match status" value="1"/>
</dbReference>